<dbReference type="InterPro" id="IPR036420">
    <property type="entry name" value="BRCT_dom_sf"/>
</dbReference>
<dbReference type="PROSITE" id="PS50172">
    <property type="entry name" value="BRCT"/>
    <property type="match status" value="1"/>
</dbReference>
<dbReference type="AlphaFoldDB" id="A0A086J1V4"/>
<dbReference type="SUPFAM" id="SSF52113">
    <property type="entry name" value="BRCT domain"/>
    <property type="match status" value="1"/>
</dbReference>
<dbReference type="Gene3D" id="3.40.50.10190">
    <property type="entry name" value="BRCT domain"/>
    <property type="match status" value="1"/>
</dbReference>
<proteinExistence type="predicted"/>
<sequence length="295" mass="33935">MYIYAYNACITVVYYAYIWNITRIRSVYNKSPCGFITKYPQNPMEEKENIDKIIRLFNNNPDIHYTPHFIRRLLPSREEEKIKSRPILKLALSDLPQEQIDFIKGTITRISEILEYNIFVDSNNIKDSTHLIVGTDSTGLCKRTYNYLASIILKKSIVGFTWYIELFDRSKKKNDDEYYSQTFKQYIESITRNNLVKGDVIEGPSSAPRMAHMSCRLVPALDGVIVADPDGHVSKIEERLISMGNGCLTADKEKGKIIVKKFGEITEMIASGAILTYQKMEDELSDDSFIYAQDT</sequence>
<dbReference type="GeneID" id="77676210"/>
<gene>
    <name evidence="2" type="ORF">NESG_01237</name>
</gene>
<evidence type="ECO:0000313" key="2">
    <source>
        <dbReference type="EMBL" id="KFG26122.1"/>
    </source>
</evidence>
<dbReference type="RefSeq" id="XP_052904677.1">
    <property type="nucleotide sequence ID" value="XM_053048872.1"/>
</dbReference>
<dbReference type="InterPro" id="IPR001357">
    <property type="entry name" value="BRCT_dom"/>
</dbReference>
<evidence type="ECO:0000313" key="3">
    <source>
        <dbReference type="Proteomes" id="UP000054524"/>
    </source>
</evidence>
<protein>
    <recommendedName>
        <fullName evidence="1">BRCT domain-containing protein</fullName>
    </recommendedName>
</protein>
<dbReference type="HOGENOM" id="CLU_943625_0_0_1"/>
<feature type="domain" description="BRCT" evidence="1">
    <location>
        <begin position="126"/>
        <end position="180"/>
    </location>
</feature>
<accession>A0A086J1V4</accession>
<evidence type="ECO:0000259" key="1">
    <source>
        <dbReference type="PROSITE" id="PS50172"/>
    </source>
</evidence>
<name>A0A086J1V4_NEMA1</name>
<keyword evidence="3" id="KW-1185">Reference proteome</keyword>
<comment type="caution">
    <text evidence="2">The sequence shown here is derived from an EMBL/GenBank/DDBJ whole genome shotgun (WGS) entry which is preliminary data.</text>
</comment>
<dbReference type="Proteomes" id="UP000054524">
    <property type="component" value="Unassembled WGS sequence"/>
</dbReference>
<reference evidence="2 3" key="1">
    <citation type="journal article" date="2014" name="Genome Announc.">
        <title>Genome Sequence of the Microsporidian Species Nematocida sp1 Strain ERTm6 (ATCC PRA-372).</title>
        <authorList>
            <person name="Bakowski M.A."/>
            <person name="Priest M."/>
            <person name="Young S."/>
            <person name="Cuomo C.A."/>
            <person name="Troemel E.R."/>
        </authorList>
    </citation>
    <scope>NUCLEOTIDE SEQUENCE [LARGE SCALE GENOMIC DNA]</scope>
    <source>
        <strain evidence="2 3">ERTm6</strain>
    </source>
</reference>
<dbReference type="EMBL" id="AKIJ01000003">
    <property type="protein sequence ID" value="KFG26122.1"/>
    <property type="molecule type" value="Genomic_DNA"/>
</dbReference>
<organism evidence="2 3">
    <name type="scientific">Nematocida ausubeli (strain ATCC PRA-371 / ERTm2)</name>
    <name type="common">Nematode killer fungus</name>
    <dbReference type="NCBI Taxonomy" id="1913371"/>
    <lineage>
        <taxon>Eukaryota</taxon>
        <taxon>Fungi</taxon>
        <taxon>Fungi incertae sedis</taxon>
        <taxon>Microsporidia</taxon>
        <taxon>Nematocida</taxon>
    </lineage>
</organism>